<dbReference type="Proteomes" id="UP001472677">
    <property type="component" value="Unassembled WGS sequence"/>
</dbReference>
<organism evidence="1 2">
    <name type="scientific">Hibiscus sabdariffa</name>
    <name type="common">roselle</name>
    <dbReference type="NCBI Taxonomy" id="183260"/>
    <lineage>
        <taxon>Eukaryota</taxon>
        <taxon>Viridiplantae</taxon>
        <taxon>Streptophyta</taxon>
        <taxon>Embryophyta</taxon>
        <taxon>Tracheophyta</taxon>
        <taxon>Spermatophyta</taxon>
        <taxon>Magnoliopsida</taxon>
        <taxon>eudicotyledons</taxon>
        <taxon>Gunneridae</taxon>
        <taxon>Pentapetalae</taxon>
        <taxon>rosids</taxon>
        <taxon>malvids</taxon>
        <taxon>Malvales</taxon>
        <taxon>Malvaceae</taxon>
        <taxon>Malvoideae</taxon>
        <taxon>Hibiscus</taxon>
    </lineage>
</organism>
<evidence type="ECO:0000313" key="1">
    <source>
        <dbReference type="EMBL" id="KAK8587180.1"/>
    </source>
</evidence>
<evidence type="ECO:0000313" key="2">
    <source>
        <dbReference type="Proteomes" id="UP001472677"/>
    </source>
</evidence>
<accession>A0ABR2FSE6</accession>
<reference evidence="1 2" key="1">
    <citation type="journal article" date="2024" name="G3 (Bethesda)">
        <title>Genome assembly of Hibiscus sabdariffa L. provides insights into metabolisms of medicinal natural products.</title>
        <authorList>
            <person name="Kim T."/>
        </authorList>
    </citation>
    <scope>NUCLEOTIDE SEQUENCE [LARGE SCALE GENOMIC DNA]</scope>
    <source>
        <strain evidence="1">TK-2024</strain>
        <tissue evidence="1">Old leaves</tissue>
    </source>
</reference>
<protein>
    <submittedName>
        <fullName evidence="1">Uncharacterized protein</fullName>
    </submittedName>
</protein>
<comment type="caution">
    <text evidence="1">The sequence shown here is derived from an EMBL/GenBank/DDBJ whole genome shotgun (WGS) entry which is preliminary data.</text>
</comment>
<proteinExistence type="predicted"/>
<name>A0ABR2FSE6_9ROSI</name>
<keyword evidence="2" id="KW-1185">Reference proteome</keyword>
<dbReference type="EMBL" id="JBBPBM010000004">
    <property type="protein sequence ID" value="KAK8587180.1"/>
    <property type="molecule type" value="Genomic_DNA"/>
</dbReference>
<gene>
    <name evidence="1" type="ORF">V6N12_021689</name>
</gene>
<sequence length="101" mass="11854">MPVSTLISLFQNMETCSVPVCLHMRRKKHQRLRRTVLKNSSQEDNKSDTISMLHEFHLRGTTTTITTKVPSLRVEALRKWRDAHVEMMHCFAVHVRQLNNN</sequence>